<gene>
    <name evidence="2" type="ORF">SteCoe_30988</name>
</gene>
<evidence type="ECO:0000256" key="1">
    <source>
        <dbReference type="SAM" id="Coils"/>
    </source>
</evidence>
<keyword evidence="3" id="KW-1185">Reference proteome</keyword>
<feature type="coiled-coil region" evidence="1">
    <location>
        <begin position="93"/>
        <end position="120"/>
    </location>
</feature>
<organism evidence="2 3">
    <name type="scientific">Stentor coeruleus</name>
    <dbReference type="NCBI Taxonomy" id="5963"/>
    <lineage>
        <taxon>Eukaryota</taxon>
        <taxon>Sar</taxon>
        <taxon>Alveolata</taxon>
        <taxon>Ciliophora</taxon>
        <taxon>Postciliodesmatophora</taxon>
        <taxon>Heterotrichea</taxon>
        <taxon>Heterotrichida</taxon>
        <taxon>Stentoridae</taxon>
        <taxon>Stentor</taxon>
    </lineage>
</organism>
<reference evidence="2 3" key="1">
    <citation type="submission" date="2016-11" db="EMBL/GenBank/DDBJ databases">
        <title>The macronuclear genome of Stentor coeruleus: a giant cell with tiny introns.</title>
        <authorList>
            <person name="Slabodnick M."/>
            <person name="Ruby J.G."/>
            <person name="Reiff S.B."/>
            <person name="Swart E.C."/>
            <person name="Gosai S."/>
            <person name="Prabakaran S."/>
            <person name="Witkowska E."/>
            <person name="Larue G.E."/>
            <person name="Fisher S."/>
            <person name="Freeman R.M."/>
            <person name="Gunawardena J."/>
            <person name="Chu W."/>
            <person name="Stover N.A."/>
            <person name="Gregory B.D."/>
            <person name="Nowacki M."/>
            <person name="Derisi J."/>
            <person name="Roy S.W."/>
            <person name="Marshall W.F."/>
            <person name="Sood P."/>
        </authorList>
    </citation>
    <scope>NUCLEOTIDE SEQUENCE [LARGE SCALE GENOMIC DNA]</scope>
    <source>
        <strain evidence="2">WM001</strain>
    </source>
</reference>
<dbReference type="AlphaFoldDB" id="A0A1R2B2A7"/>
<dbReference type="Proteomes" id="UP000187209">
    <property type="component" value="Unassembled WGS sequence"/>
</dbReference>
<protein>
    <submittedName>
        <fullName evidence="2">Uncharacterized protein</fullName>
    </submittedName>
</protein>
<proteinExistence type="predicted"/>
<dbReference type="EMBL" id="MPUH01001041">
    <property type="protein sequence ID" value="OMJ70923.1"/>
    <property type="molecule type" value="Genomic_DNA"/>
</dbReference>
<dbReference type="InterPro" id="IPR039491">
    <property type="entry name" value="REX1-B"/>
</dbReference>
<comment type="caution">
    <text evidence="2">The sequence shown here is derived from an EMBL/GenBank/DDBJ whole genome shotgun (WGS) entry which is preliminary data.</text>
</comment>
<keyword evidence="1" id="KW-0175">Coiled coil</keyword>
<evidence type="ECO:0000313" key="2">
    <source>
        <dbReference type="EMBL" id="OMJ70923.1"/>
    </source>
</evidence>
<name>A0A1R2B2A7_9CILI</name>
<accession>A0A1R2B2A7</accession>
<sequence length="120" mass="14111">MSDIQSYLSIFAERVEIYKKWDTHLRDFLANRNFTAYNTAIQETTQSLRTLRENVKKIEYPDNLTIIISSIELLEDQHLKANVEYHTGKITGNSDSRNTVRKIEEEIMELIQELSNEEES</sequence>
<evidence type="ECO:0000313" key="3">
    <source>
        <dbReference type="Proteomes" id="UP000187209"/>
    </source>
</evidence>
<dbReference type="Pfam" id="PF14966">
    <property type="entry name" value="DNA_repr_REX1B"/>
    <property type="match status" value="1"/>
</dbReference>